<name>A0A1Y1S4J0_9MICR</name>
<sequence>MNFNTRLLLQTVMLNMAAAAVTNIQEAFDAAAGTEITDFKVSDRYWLVMENKTVGDVEITGMKVVYAGDKTSKPTTEPIQAKKRQNPRNLINGTIAMLSGKKDGLANGVTDEMHNFMLGTVPTDEFDVKRTELLEQIKKQNDDIVWILLGAILQIH</sequence>
<dbReference type="Proteomes" id="UP000192639">
    <property type="component" value="Unassembled WGS sequence"/>
</dbReference>
<gene>
    <name evidence="2" type="ORF">ECANGB1_268</name>
</gene>
<dbReference type="VEuPathDB" id="MicrosporidiaDB:ECANGB1_268"/>
<reference evidence="2 3" key="1">
    <citation type="journal article" date="2017" name="Environ. Microbiol.">
        <title>Decay of the glycolytic pathway and adaptation to intranuclear parasitism within Enterocytozoonidae microsporidia.</title>
        <authorList>
            <person name="Wiredu Boakye D."/>
            <person name="Jaroenlak P."/>
            <person name="Prachumwat A."/>
            <person name="Williams T.A."/>
            <person name="Bateman K.S."/>
            <person name="Itsathitphaisarn O."/>
            <person name="Sritunyalucksana K."/>
            <person name="Paszkiewicz K.H."/>
            <person name="Moore K.A."/>
            <person name="Stentiford G.D."/>
            <person name="Williams B.A."/>
        </authorList>
    </citation>
    <scope>NUCLEOTIDE SEQUENCE [LARGE SCALE GENOMIC DNA]</scope>
    <source>
        <strain evidence="2 3">GB1</strain>
    </source>
</reference>
<proteinExistence type="predicted"/>
<dbReference type="AlphaFoldDB" id="A0A1Y1S4J0"/>
<evidence type="ECO:0000256" key="1">
    <source>
        <dbReference type="SAM" id="SignalP"/>
    </source>
</evidence>
<comment type="caution">
    <text evidence="2">The sequence shown here is derived from an EMBL/GenBank/DDBJ whole genome shotgun (WGS) entry which is preliminary data.</text>
</comment>
<protein>
    <submittedName>
        <fullName evidence="2">Uncharacterized protein</fullName>
    </submittedName>
</protein>
<evidence type="ECO:0000313" key="2">
    <source>
        <dbReference type="EMBL" id="ORD93302.1"/>
    </source>
</evidence>
<keyword evidence="1" id="KW-0732">Signal</keyword>
<dbReference type="EMBL" id="LWDP01000114">
    <property type="protein sequence ID" value="ORD93302.1"/>
    <property type="molecule type" value="Genomic_DNA"/>
</dbReference>
<evidence type="ECO:0000313" key="3">
    <source>
        <dbReference type="Proteomes" id="UP000192639"/>
    </source>
</evidence>
<keyword evidence="3" id="KW-1185">Reference proteome</keyword>
<accession>A0A1Y1S4J0</accession>
<organism evidence="2 3">
    <name type="scientific">Enterospora canceri</name>
    <dbReference type="NCBI Taxonomy" id="1081671"/>
    <lineage>
        <taxon>Eukaryota</taxon>
        <taxon>Fungi</taxon>
        <taxon>Fungi incertae sedis</taxon>
        <taxon>Microsporidia</taxon>
        <taxon>Enterocytozoonidae</taxon>
        <taxon>Enterospora</taxon>
    </lineage>
</organism>
<feature type="chain" id="PRO_5012395161" evidence="1">
    <location>
        <begin position="20"/>
        <end position="156"/>
    </location>
</feature>
<feature type="signal peptide" evidence="1">
    <location>
        <begin position="1"/>
        <end position="19"/>
    </location>
</feature>